<dbReference type="CDD" id="cd04188">
    <property type="entry name" value="DPG_synthase"/>
    <property type="match status" value="1"/>
</dbReference>
<evidence type="ECO:0000256" key="12">
    <source>
        <dbReference type="ARBA" id="ARBA00045097"/>
    </source>
</evidence>
<dbReference type="InterPro" id="IPR029044">
    <property type="entry name" value="Nucleotide-diphossugar_trans"/>
</dbReference>
<evidence type="ECO:0000259" key="13">
    <source>
        <dbReference type="Pfam" id="PF00535"/>
    </source>
</evidence>
<feature type="domain" description="Glycosyltransferase 2-like" evidence="13">
    <location>
        <begin position="9"/>
        <end position="178"/>
    </location>
</feature>
<evidence type="ECO:0000256" key="8">
    <source>
        <dbReference type="ARBA" id="ARBA00022824"/>
    </source>
</evidence>
<reference evidence="14" key="1">
    <citation type="journal article" date="2015" name="PeerJ">
        <title>First genomic representation of candidate bacterial phylum KSB3 points to enhanced environmental sensing as a trigger of wastewater bulking.</title>
        <authorList>
            <person name="Sekiguchi Y."/>
            <person name="Ohashi A."/>
            <person name="Parks D.H."/>
            <person name="Yamauchi T."/>
            <person name="Tyson G.W."/>
            <person name="Hugenholtz P."/>
        </authorList>
    </citation>
    <scope>NUCLEOTIDE SEQUENCE [LARGE SCALE GENOMIC DNA]</scope>
</reference>
<evidence type="ECO:0000256" key="9">
    <source>
        <dbReference type="ARBA" id="ARBA00022968"/>
    </source>
</evidence>
<evidence type="ECO:0000256" key="5">
    <source>
        <dbReference type="ARBA" id="ARBA00022676"/>
    </source>
</evidence>
<dbReference type="PANTHER" id="PTHR10859">
    <property type="entry name" value="GLYCOSYL TRANSFERASE"/>
    <property type="match status" value="1"/>
</dbReference>
<evidence type="ECO:0000256" key="6">
    <source>
        <dbReference type="ARBA" id="ARBA00022679"/>
    </source>
</evidence>
<dbReference type="GO" id="GO:0006487">
    <property type="term" value="P:protein N-linked glycosylation"/>
    <property type="evidence" value="ECO:0007669"/>
    <property type="project" value="TreeGrafter"/>
</dbReference>
<gene>
    <name evidence="14" type="ORF">U27_02311</name>
</gene>
<dbReference type="EMBL" id="DF820463">
    <property type="protein sequence ID" value="GAK55477.1"/>
    <property type="molecule type" value="Genomic_DNA"/>
</dbReference>
<evidence type="ECO:0000256" key="10">
    <source>
        <dbReference type="ARBA" id="ARBA00022989"/>
    </source>
</evidence>
<keyword evidence="8" id="KW-0256">Endoplasmic reticulum</keyword>
<keyword evidence="11" id="KW-0472">Membrane</keyword>
<dbReference type="SUPFAM" id="SSF53448">
    <property type="entry name" value="Nucleotide-diphospho-sugar transferases"/>
    <property type="match status" value="1"/>
</dbReference>
<comment type="catalytic activity">
    <reaction evidence="12">
        <text>a di-trans,poly-cis-dolichyl phosphate + UDP-alpha-D-glucose = a di-trans,poly-cis-dolichyl beta-D-glucosyl phosphate + UDP</text>
        <dbReference type="Rhea" id="RHEA:15401"/>
        <dbReference type="Rhea" id="RHEA-COMP:19498"/>
        <dbReference type="Rhea" id="RHEA-COMP:19502"/>
        <dbReference type="ChEBI" id="CHEBI:57525"/>
        <dbReference type="ChEBI" id="CHEBI:57683"/>
        <dbReference type="ChEBI" id="CHEBI:58223"/>
        <dbReference type="ChEBI" id="CHEBI:58885"/>
        <dbReference type="EC" id="2.4.1.117"/>
    </reaction>
    <physiologicalReaction direction="left-to-right" evidence="12">
        <dbReference type="Rhea" id="RHEA:15402"/>
    </physiologicalReaction>
</comment>
<dbReference type="PANTHER" id="PTHR10859:SF91">
    <property type="entry name" value="DOLICHYL-PHOSPHATE BETA-GLUCOSYLTRANSFERASE"/>
    <property type="match status" value="1"/>
</dbReference>
<dbReference type="AlphaFoldDB" id="A0A0S6W725"/>
<dbReference type="eggNOG" id="COG1215">
    <property type="taxonomic scope" value="Bacteria"/>
</dbReference>
<keyword evidence="6 14" id="KW-0808">Transferase</keyword>
<dbReference type="Pfam" id="PF00535">
    <property type="entry name" value="Glycos_transf_2"/>
    <property type="match status" value="1"/>
</dbReference>
<dbReference type="STRING" id="1499967.U27_02311"/>
<keyword evidence="7" id="KW-0812">Transmembrane</keyword>
<evidence type="ECO:0000256" key="7">
    <source>
        <dbReference type="ARBA" id="ARBA00022692"/>
    </source>
</evidence>
<keyword evidence="9" id="KW-0735">Signal-anchor</keyword>
<evidence type="ECO:0000313" key="14">
    <source>
        <dbReference type="EMBL" id="GAK55477.1"/>
    </source>
</evidence>
<proteinExistence type="inferred from homology"/>
<dbReference type="HOGENOM" id="CLU_033536_9_0_0"/>
<dbReference type="GO" id="GO:0004581">
    <property type="term" value="F:dolichyl-phosphate beta-glucosyltransferase activity"/>
    <property type="evidence" value="ECO:0007669"/>
    <property type="project" value="UniProtKB-EC"/>
</dbReference>
<accession>A0A0S6W725</accession>
<evidence type="ECO:0000256" key="2">
    <source>
        <dbReference type="ARBA" id="ARBA00004922"/>
    </source>
</evidence>
<keyword evidence="15" id="KW-1185">Reference proteome</keyword>
<protein>
    <recommendedName>
        <fullName evidence="4">dolichyl-phosphate beta-glucosyltransferase</fullName>
        <ecNumber evidence="4">2.4.1.117</ecNumber>
    </recommendedName>
</protein>
<evidence type="ECO:0000256" key="1">
    <source>
        <dbReference type="ARBA" id="ARBA00004389"/>
    </source>
</evidence>
<dbReference type="EC" id="2.4.1.117" evidence="4"/>
<comment type="similarity">
    <text evidence="3">Belongs to the glycosyltransferase 2 family.</text>
</comment>
<dbReference type="Proteomes" id="UP000030661">
    <property type="component" value="Unassembled WGS sequence"/>
</dbReference>
<evidence type="ECO:0000313" key="15">
    <source>
        <dbReference type="Proteomes" id="UP000030661"/>
    </source>
</evidence>
<sequence length="244" mass="28101">MMMTDILLSVVIPAYNEEQRIATTLKRLCAYLEQQSYSSEVIVVDDGSTDQTVKVVNNILQHIKHSVLIQNGVNRGKGYSVRQGVLQARGDYILFSDADLSTPIEEVEKLLQFLQQGYDIAIGSRGLKESNVRVHQAWYREGMGKIFNHLARLLLLTQFSDTQCGFKCFRENVAKELFTRQTIDHFSFDVEILALAAHRGYRIQEVPIRWDNEPHSRVKMFTDSLGMLKDLLKIRYNLLRGKYK</sequence>
<name>A0A0S6W725_VECG1</name>
<evidence type="ECO:0000256" key="11">
    <source>
        <dbReference type="ARBA" id="ARBA00023136"/>
    </source>
</evidence>
<evidence type="ECO:0000256" key="3">
    <source>
        <dbReference type="ARBA" id="ARBA00006739"/>
    </source>
</evidence>
<keyword evidence="5" id="KW-0328">Glycosyltransferase</keyword>
<keyword evidence="10" id="KW-1133">Transmembrane helix</keyword>
<comment type="subcellular location">
    <subcellularLocation>
        <location evidence="1">Endoplasmic reticulum membrane</location>
        <topology evidence="1">Single-pass membrane protein</topology>
    </subcellularLocation>
</comment>
<dbReference type="InterPro" id="IPR001173">
    <property type="entry name" value="Glyco_trans_2-like"/>
</dbReference>
<dbReference type="InterPro" id="IPR035518">
    <property type="entry name" value="DPG_synthase"/>
</dbReference>
<dbReference type="Gene3D" id="3.90.550.10">
    <property type="entry name" value="Spore Coat Polysaccharide Biosynthesis Protein SpsA, Chain A"/>
    <property type="match status" value="1"/>
</dbReference>
<evidence type="ECO:0000256" key="4">
    <source>
        <dbReference type="ARBA" id="ARBA00012583"/>
    </source>
</evidence>
<comment type="pathway">
    <text evidence="2">Protein modification; protein glycosylation.</text>
</comment>
<organism evidence="14">
    <name type="scientific">Vecturithrix granuli</name>
    <dbReference type="NCBI Taxonomy" id="1499967"/>
    <lineage>
        <taxon>Bacteria</taxon>
        <taxon>Candidatus Moduliflexota</taxon>
        <taxon>Candidatus Vecturitrichia</taxon>
        <taxon>Candidatus Vecturitrichales</taxon>
        <taxon>Candidatus Vecturitrichaceae</taxon>
        <taxon>Candidatus Vecturithrix</taxon>
    </lineage>
</organism>